<dbReference type="InterPro" id="IPR048954">
    <property type="entry name" value="PorZ_N"/>
</dbReference>
<sequence length="777" mass="84054">MTQALRSALLLAFTLLAGILSASAQRTAAYGDWQLHLPTNRSRTLADAGDRIFVAAEDAFYVFDKQTTSIQRLSRRDGLNDVDVDALAFDSLTQQVVVVYRSGTIDLLSPEGRVVGTLSDIKRKAIVGKTINSVSVARRLAYVNTNFGIVVVDLQRREVRDTYSNIGAGGVVAETFATTVLGDSLYAATSSGLLRGRLTDNLLNYQNWRVSPSYGPRPGNPYRWLVTHQGKVYAGMFGDNVLRAVGNNWVRIGFYTPDVRGLRSSAAGLIINELQRVTILDTRTNTVRQQVQNHPKMPIPLDASRSRSGPLYVADFTNGLLRIEGQNVESFVANGPASVQAFNILPDAASKTVTVFSGGYGSNYAQNGYQDGFYVFDENGRWTNYNSQNYSATDFPNFRDFSRGVRTPDGTLYAASYGFGLLEWKGPGQWKQYTYGMPGVPLRTANSGGDPEYTRLTDAATDPSGNVWVVNRSFDRGGPGLFRFTPSTGEWQSGPTFAGSDNLERLAIDDLGHLWVARALALNPGVVAYNPETAALRNLNSTDGLPNSSVRDIVKDRRGAIWAATNVGVAVYDDPSSAFTPDAAGFRTPIVRRGAGSGYAALSTEVVRCVAVDGANRKWFGTDNGLWLFNEDADEGLLYFTTDNSPLPSNRIVDVAVDDRTGEVWVATEAGLVSYRGSATVTEGTPTAKSCAKVFPNPVRQDFSGQVGISGLANNAEVKITDVSGKLVYQTRATGGTVVWNLADYNGRRVQSGVYLVLSADADGKNGCISKVAVLTK</sequence>
<feature type="signal peptide" evidence="1">
    <location>
        <begin position="1"/>
        <end position="24"/>
    </location>
</feature>
<dbReference type="Gene3D" id="2.130.10.10">
    <property type="entry name" value="YVTN repeat-like/Quinoprotein amine dehydrogenase"/>
    <property type="match status" value="2"/>
</dbReference>
<dbReference type="InterPro" id="IPR011110">
    <property type="entry name" value="Reg_prop"/>
</dbReference>
<gene>
    <name evidence="3" type="ORF">EJV47_26795</name>
</gene>
<dbReference type="AlphaFoldDB" id="A0A431TV08"/>
<dbReference type="Proteomes" id="UP000282184">
    <property type="component" value="Unassembled WGS sequence"/>
</dbReference>
<proteinExistence type="predicted"/>
<name>A0A431TV08_9BACT</name>
<evidence type="ECO:0000313" key="4">
    <source>
        <dbReference type="Proteomes" id="UP000282184"/>
    </source>
</evidence>
<feature type="domain" description="PorZ N-terminal beta-propeller" evidence="2">
    <location>
        <begin position="52"/>
        <end position="209"/>
    </location>
</feature>
<dbReference type="InterPro" id="IPR015943">
    <property type="entry name" value="WD40/YVTN_repeat-like_dom_sf"/>
</dbReference>
<protein>
    <submittedName>
        <fullName evidence="3">T9SS type A sorting domain-containing protein</fullName>
    </submittedName>
</protein>
<dbReference type="Gene3D" id="2.60.40.4070">
    <property type="match status" value="1"/>
</dbReference>
<dbReference type="SUPFAM" id="SSF63829">
    <property type="entry name" value="Calcium-dependent phosphotriesterase"/>
    <property type="match status" value="2"/>
</dbReference>
<keyword evidence="1" id="KW-0732">Signal</keyword>
<organism evidence="3 4">
    <name type="scientific">Hymenobacter gummosus</name>
    <dbReference type="NCBI Taxonomy" id="1776032"/>
    <lineage>
        <taxon>Bacteria</taxon>
        <taxon>Pseudomonadati</taxon>
        <taxon>Bacteroidota</taxon>
        <taxon>Cytophagia</taxon>
        <taxon>Cytophagales</taxon>
        <taxon>Hymenobacteraceae</taxon>
        <taxon>Hymenobacter</taxon>
    </lineage>
</organism>
<dbReference type="RefSeq" id="WP_126696294.1">
    <property type="nucleotide sequence ID" value="NZ_RXOF01000023.1"/>
</dbReference>
<accession>A0A431TV08</accession>
<comment type="caution">
    <text evidence="3">The sequence shown here is derived from an EMBL/GenBank/DDBJ whole genome shotgun (WGS) entry which is preliminary data.</text>
</comment>
<dbReference type="InterPro" id="IPR026444">
    <property type="entry name" value="Secre_tail"/>
</dbReference>
<evidence type="ECO:0000256" key="1">
    <source>
        <dbReference type="SAM" id="SignalP"/>
    </source>
</evidence>
<dbReference type="EMBL" id="RXOF01000023">
    <property type="protein sequence ID" value="RTQ44979.1"/>
    <property type="molecule type" value="Genomic_DNA"/>
</dbReference>
<dbReference type="Pfam" id="PF21544">
    <property type="entry name" value="PorZ_N_b_propeller"/>
    <property type="match status" value="1"/>
</dbReference>
<evidence type="ECO:0000313" key="3">
    <source>
        <dbReference type="EMBL" id="RTQ44979.1"/>
    </source>
</evidence>
<reference evidence="3 4" key="1">
    <citation type="submission" date="2018-12" db="EMBL/GenBank/DDBJ databases">
        <title>Hymenobacter gummosus sp. nov., isolated from a spring.</title>
        <authorList>
            <person name="Nie L."/>
        </authorList>
    </citation>
    <scope>NUCLEOTIDE SEQUENCE [LARGE SCALE GENOMIC DNA]</scope>
    <source>
        <strain evidence="3 4">KCTC 52166</strain>
    </source>
</reference>
<dbReference type="SUPFAM" id="SSF101898">
    <property type="entry name" value="NHL repeat"/>
    <property type="match status" value="1"/>
</dbReference>
<evidence type="ECO:0000259" key="2">
    <source>
        <dbReference type="Pfam" id="PF21544"/>
    </source>
</evidence>
<feature type="chain" id="PRO_5019312984" evidence="1">
    <location>
        <begin position="25"/>
        <end position="777"/>
    </location>
</feature>
<dbReference type="NCBIfam" id="TIGR04183">
    <property type="entry name" value="Por_Secre_tail"/>
    <property type="match status" value="1"/>
</dbReference>
<dbReference type="OrthoDB" id="9807410at2"/>
<keyword evidence="4" id="KW-1185">Reference proteome</keyword>
<dbReference type="Pfam" id="PF07494">
    <property type="entry name" value="Reg_prop"/>
    <property type="match status" value="1"/>
</dbReference>